<dbReference type="InterPro" id="IPR036594">
    <property type="entry name" value="Meth_synthase_dom"/>
</dbReference>
<feature type="compositionally biased region" description="Low complexity" evidence="5">
    <location>
        <begin position="307"/>
        <end position="323"/>
    </location>
</feature>
<dbReference type="SUPFAM" id="SSF52242">
    <property type="entry name" value="Cobalamin (vitamin B12)-binding domain"/>
    <property type="match status" value="1"/>
</dbReference>
<feature type="domain" description="HTH merR-type" evidence="6">
    <location>
        <begin position="1"/>
        <end position="70"/>
    </location>
</feature>
<dbReference type="InterPro" id="IPR047057">
    <property type="entry name" value="MerR_fam"/>
</dbReference>
<dbReference type="InterPro" id="IPR000551">
    <property type="entry name" value="MerR-type_HTH_dom"/>
</dbReference>
<dbReference type="PANTHER" id="PTHR30204:SF69">
    <property type="entry name" value="MERR-FAMILY TRANSCRIPTIONAL REGULATOR"/>
    <property type="match status" value="1"/>
</dbReference>
<dbReference type="RefSeq" id="WP_344069424.1">
    <property type="nucleotide sequence ID" value="NZ_BAAAPN010000106.1"/>
</dbReference>
<dbReference type="Gene3D" id="1.10.1660.10">
    <property type="match status" value="1"/>
</dbReference>
<evidence type="ECO:0000256" key="1">
    <source>
        <dbReference type="ARBA" id="ARBA00022491"/>
    </source>
</evidence>
<evidence type="ECO:0000313" key="7">
    <source>
        <dbReference type="EMBL" id="GAA1777124.1"/>
    </source>
</evidence>
<reference evidence="8" key="1">
    <citation type="journal article" date="2019" name="Int. J. Syst. Evol. Microbiol.">
        <title>The Global Catalogue of Microorganisms (GCM) 10K type strain sequencing project: providing services to taxonomists for standard genome sequencing and annotation.</title>
        <authorList>
            <consortium name="The Broad Institute Genomics Platform"/>
            <consortium name="The Broad Institute Genome Sequencing Center for Infectious Disease"/>
            <person name="Wu L."/>
            <person name="Ma J."/>
        </authorList>
    </citation>
    <scope>NUCLEOTIDE SEQUENCE [LARGE SCALE GENOMIC DNA]</scope>
    <source>
        <strain evidence="8">JCM 15591</strain>
    </source>
</reference>
<organism evidence="7 8">
    <name type="scientific">Nostocoides vanveenii</name>
    <dbReference type="NCBI Taxonomy" id="330835"/>
    <lineage>
        <taxon>Bacteria</taxon>
        <taxon>Bacillati</taxon>
        <taxon>Actinomycetota</taxon>
        <taxon>Actinomycetes</taxon>
        <taxon>Micrococcales</taxon>
        <taxon>Intrasporangiaceae</taxon>
        <taxon>Nostocoides</taxon>
    </lineage>
</organism>
<keyword evidence="1" id="KW-0678">Repressor</keyword>
<evidence type="ECO:0000313" key="8">
    <source>
        <dbReference type="Proteomes" id="UP001501475"/>
    </source>
</evidence>
<accession>A0ABP4XC83</accession>
<dbReference type="Proteomes" id="UP001501475">
    <property type="component" value="Unassembled WGS sequence"/>
</dbReference>
<dbReference type="Gene3D" id="3.40.50.280">
    <property type="entry name" value="Cobalamin-binding domain"/>
    <property type="match status" value="1"/>
</dbReference>
<evidence type="ECO:0000256" key="4">
    <source>
        <dbReference type="ARBA" id="ARBA00023163"/>
    </source>
</evidence>
<protein>
    <recommendedName>
        <fullName evidence="6">HTH merR-type domain-containing protein</fullName>
    </recommendedName>
</protein>
<gene>
    <name evidence="7" type="ORF">GCM10009810_37810</name>
</gene>
<dbReference type="InterPro" id="IPR009061">
    <property type="entry name" value="DNA-bd_dom_put_sf"/>
</dbReference>
<evidence type="ECO:0000256" key="5">
    <source>
        <dbReference type="SAM" id="MobiDB-lite"/>
    </source>
</evidence>
<name>A0ABP4XC83_9MICO</name>
<keyword evidence="3" id="KW-0238">DNA-binding</keyword>
<dbReference type="Pfam" id="PF02607">
    <property type="entry name" value="B12-binding_2"/>
    <property type="match status" value="1"/>
</dbReference>
<dbReference type="CDD" id="cd01104">
    <property type="entry name" value="HTH_MlrA-CarA"/>
    <property type="match status" value="1"/>
</dbReference>
<evidence type="ECO:0000259" key="6">
    <source>
        <dbReference type="PROSITE" id="PS50937"/>
    </source>
</evidence>
<dbReference type="Pfam" id="PF13411">
    <property type="entry name" value="MerR_1"/>
    <property type="match status" value="1"/>
</dbReference>
<dbReference type="InterPro" id="IPR003759">
    <property type="entry name" value="Cbl-bd_cap"/>
</dbReference>
<feature type="compositionally biased region" description="Low complexity" evidence="5">
    <location>
        <begin position="75"/>
        <end position="96"/>
    </location>
</feature>
<dbReference type="PROSITE" id="PS50937">
    <property type="entry name" value="HTH_MERR_2"/>
    <property type="match status" value="1"/>
</dbReference>
<keyword evidence="4" id="KW-0804">Transcription</keyword>
<dbReference type="SMART" id="SM00422">
    <property type="entry name" value="HTH_MERR"/>
    <property type="match status" value="1"/>
</dbReference>
<sequence>MFTIKQAAQLTGIPPATLRAWERRYAVLRPPRSAGGYRLYDDAAIRELDVMAALVGLGHSPQQAAAEVGARRARGAAPREAGAPKGGTPSAGGRRAAAPALPPIDAALVAVRAQDARALARHAEIAFAAAPMPEVLDGWLFPLLAAISDAWAAGELSVATEHAASHVLMRVLADRLDAALPASAESAVLVGLPGGARHELGALAFAVVAAQQGIPVAYLGADLPAPEWAAAVAATGAAAAVVAVPTRADIRAGREVVATLAEVPGLVIGVGGSAQASLRPPAIALGHDIQAGVDTLSHLLRTPAHPGNGNAPASARSAGPPRR</sequence>
<dbReference type="InterPro" id="IPR036724">
    <property type="entry name" value="Cobalamin-bd_sf"/>
</dbReference>
<evidence type="ECO:0000256" key="3">
    <source>
        <dbReference type="ARBA" id="ARBA00023125"/>
    </source>
</evidence>
<feature type="region of interest" description="Disordered" evidence="5">
    <location>
        <begin position="300"/>
        <end position="323"/>
    </location>
</feature>
<dbReference type="Gene3D" id="1.10.1240.10">
    <property type="entry name" value="Methionine synthase domain"/>
    <property type="match status" value="1"/>
</dbReference>
<keyword evidence="2" id="KW-0805">Transcription regulation</keyword>
<proteinExistence type="predicted"/>
<keyword evidence="8" id="KW-1185">Reference proteome</keyword>
<comment type="caution">
    <text evidence="7">The sequence shown here is derived from an EMBL/GenBank/DDBJ whole genome shotgun (WGS) entry which is preliminary data.</text>
</comment>
<dbReference type="PANTHER" id="PTHR30204">
    <property type="entry name" value="REDOX-CYCLING DRUG-SENSING TRANSCRIPTIONAL ACTIVATOR SOXR"/>
    <property type="match status" value="1"/>
</dbReference>
<evidence type="ECO:0000256" key="2">
    <source>
        <dbReference type="ARBA" id="ARBA00023015"/>
    </source>
</evidence>
<feature type="region of interest" description="Disordered" evidence="5">
    <location>
        <begin position="67"/>
        <end position="96"/>
    </location>
</feature>
<dbReference type="EMBL" id="BAAAPN010000106">
    <property type="protein sequence ID" value="GAA1777124.1"/>
    <property type="molecule type" value="Genomic_DNA"/>
</dbReference>
<dbReference type="SUPFAM" id="SSF46955">
    <property type="entry name" value="Putative DNA-binding domain"/>
    <property type="match status" value="1"/>
</dbReference>